<comment type="similarity">
    <text evidence="2 3">Belongs to the small heat shock protein (HSP20) family.</text>
</comment>
<dbReference type="PANTHER" id="PTHR45640:SF13">
    <property type="entry name" value="HEAT SHOCK PROTEIN 22-RELATED"/>
    <property type="match status" value="1"/>
</dbReference>
<dbReference type="InterPro" id="IPR008978">
    <property type="entry name" value="HSP20-like_chaperone"/>
</dbReference>
<dbReference type="STRING" id="6669.E9GGM6"/>
<dbReference type="GO" id="GO:0042026">
    <property type="term" value="P:protein refolding"/>
    <property type="evidence" value="ECO:0000318"/>
    <property type="project" value="GO_Central"/>
</dbReference>
<name>E9GGM6_DAPPU</name>
<keyword evidence="1" id="KW-0346">Stress response</keyword>
<sequence length="178" mass="19940">MSLMPWGNFGGMSPFDDSNSMFPMDPFMSRGGYNVMPRTMMPSIRRMEREIGKLISSVKEDDKSFQVMVDVSHFHPSEITVKTTDKHIIVHARHEERNDQHGFVSREFRRRVTIPEGVNHESVTSTISPEGILTILAPKMMLEGSNERVIPITMAPAAGSHHTSHASLHSAHQTGSSK</sequence>
<dbReference type="OrthoDB" id="10058145at2759"/>
<feature type="region of interest" description="Disordered" evidence="4">
    <location>
        <begin position="158"/>
        <end position="178"/>
    </location>
</feature>
<dbReference type="HOGENOM" id="CLU_1512133_0_0_1"/>
<organism evidence="6 7">
    <name type="scientific">Daphnia pulex</name>
    <name type="common">Water flea</name>
    <dbReference type="NCBI Taxonomy" id="6669"/>
    <lineage>
        <taxon>Eukaryota</taxon>
        <taxon>Metazoa</taxon>
        <taxon>Ecdysozoa</taxon>
        <taxon>Arthropoda</taxon>
        <taxon>Crustacea</taxon>
        <taxon>Branchiopoda</taxon>
        <taxon>Diplostraca</taxon>
        <taxon>Cladocera</taxon>
        <taxon>Anomopoda</taxon>
        <taxon>Daphniidae</taxon>
        <taxon>Daphnia</taxon>
    </lineage>
</organism>
<dbReference type="PRINTS" id="PR00299">
    <property type="entry name" value="ACRYSTALLIN"/>
</dbReference>
<dbReference type="eggNOG" id="KOG3591">
    <property type="taxonomic scope" value="Eukaryota"/>
</dbReference>
<dbReference type="Proteomes" id="UP000000305">
    <property type="component" value="Unassembled WGS sequence"/>
</dbReference>
<dbReference type="OMA" id="ELMEPCP"/>
<dbReference type="InParanoid" id="E9GGM6"/>
<accession>E9GGM6</accession>
<dbReference type="PROSITE" id="PS01031">
    <property type="entry name" value="SHSP"/>
    <property type="match status" value="1"/>
</dbReference>
<gene>
    <name evidence="6" type="ORF">DAPPUDRAFT_303433</name>
</gene>
<dbReference type="CDD" id="cd06526">
    <property type="entry name" value="metazoan_ACD"/>
    <property type="match status" value="1"/>
</dbReference>
<dbReference type="InterPro" id="IPR002068">
    <property type="entry name" value="A-crystallin/Hsp20_dom"/>
</dbReference>
<dbReference type="InterPro" id="IPR001436">
    <property type="entry name" value="Alpha-crystallin/sHSP_animal"/>
</dbReference>
<dbReference type="GO" id="GO:0051082">
    <property type="term" value="F:unfolded protein binding"/>
    <property type="evidence" value="ECO:0000318"/>
    <property type="project" value="GO_Central"/>
</dbReference>
<evidence type="ECO:0000256" key="2">
    <source>
        <dbReference type="PROSITE-ProRule" id="PRU00285"/>
    </source>
</evidence>
<dbReference type="SUPFAM" id="SSF49764">
    <property type="entry name" value="HSP20-like chaperones"/>
    <property type="match status" value="1"/>
</dbReference>
<proteinExistence type="inferred from homology"/>
<dbReference type="GO" id="GO:0009408">
    <property type="term" value="P:response to heat"/>
    <property type="evidence" value="ECO:0000318"/>
    <property type="project" value="GO_Central"/>
</dbReference>
<dbReference type="KEGG" id="dpx:DAPPUDRAFT_303433"/>
<reference evidence="6 7" key="1">
    <citation type="journal article" date="2011" name="Science">
        <title>The ecoresponsive genome of Daphnia pulex.</title>
        <authorList>
            <person name="Colbourne J.K."/>
            <person name="Pfrender M.E."/>
            <person name="Gilbert D."/>
            <person name="Thomas W.K."/>
            <person name="Tucker A."/>
            <person name="Oakley T.H."/>
            <person name="Tokishita S."/>
            <person name="Aerts A."/>
            <person name="Arnold G.J."/>
            <person name="Basu M.K."/>
            <person name="Bauer D.J."/>
            <person name="Caceres C.E."/>
            <person name="Carmel L."/>
            <person name="Casola C."/>
            <person name="Choi J.H."/>
            <person name="Detter J.C."/>
            <person name="Dong Q."/>
            <person name="Dusheyko S."/>
            <person name="Eads B.D."/>
            <person name="Frohlich T."/>
            <person name="Geiler-Samerotte K.A."/>
            <person name="Gerlach D."/>
            <person name="Hatcher P."/>
            <person name="Jogdeo S."/>
            <person name="Krijgsveld J."/>
            <person name="Kriventseva E.V."/>
            <person name="Kultz D."/>
            <person name="Laforsch C."/>
            <person name="Lindquist E."/>
            <person name="Lopez J."/>
            <person name="Manak J.R."/>
            <person name="Muller J."/>
            <person name="Pangilinan J."/>
            <person name="Patwardhan R.P."/>
            <person name="Pitluck S."/>
            <person name="Pritham E.J."/>
            <person name="Rechtsteiner A."/>
            <person name="Rho M."/>
            <person name="Rogozin I.B."/>
            <person name="Sakarya O."/>
            <person name="Salamov A."/>
            <person name="Schaack S."/>
            <person name="Shapiro H."/>
            <person name="Shiga Y."/>
            <person name="Skalitzky C."/>
            <person name="Smith Z."/>
            <person name="Souvorov A."/>
            <person name="Sung W."/>
            <person name="Tang Z."/>
            <person name="Tsuchiya D."/>
            <person name="Tu H."/>
            <person name="Vos H."/>
            <person name="Wang M."/>
            <person name="Wolf Y.I."/>
            <person name="Yamagata H."/>
            <person name="Yamada T."/>
            <person name="Ye Y."/>
            <person name="Shaw J.R."/>
            <person name="Andrews J."/>
            <person name="Crease T.J."/>
            <person name="Tang H."/>
            <person name="Lucas S.M."/>
            <person name="Robertson H.M."/>
            <person name="Bork P."/>
            <person name="Koonin E.V."/>
            <person name="Zdobnov E.M."/>
            <person name="Grigoriev I.V."/>
            <person name="Lynch M."/>
            <person name="Boore J.L."/>
        </authorList>
    </citation>
    <scope>NUCLEOTIDE SEQUENCE [LARGE SCALE GENOMIC DNA]</scope>
</reference>
<dbReference type="GO" id="GO:0005737">
    <property type="term" value="C:cytoplasm"/>
    <property type="evidence" value="ECO:0000318"/>
    <property type="project" value="GO_Central"/>
</dbReference>
<keyword evidence="7" id="KW-1185">Reference proteome</keyword>
<feature type="compositionally biased region" description="Low complexity" evidence="4">
    <location>
        <begin position="158"/>
        <end position="172"/>
    </location>
</feature>
<dbReference type="PhylomeDB" id="E9GGM6"/>
<dbReference type="Pfam" id="PF00011">
    <property type="entry name" value="HSP20"/>
    <property type="match status" value="1"/>
</dbReference>
<evidence type="ECO:0000256" key="4">
    <source>
        <dbReference type="SAM" id="MobiDB-lite"/>
    </source>
</evidence>
<dbReference type="PANTHER" id="PTHR45640">
    <property type="entry name" value="HEAT SHOCK PROTEIN HSP-12.2-RELATED"/>
    <property type="match status" value="1"/>
</dbReference>
<evidence type="ECO:0000313" key="7">
    <source>
        <dbReference type="Proteomes" id="UP000000305"/>
    </source>
</evidence>
<dbReference type="FunCoup" id="E9GGM6">
    <property type="interactions" value="111"/>
</dbReference>
<evidence type="ECO:0000256" key="1">
    <source>
        <dbReference type="ARBA" id="ARBA00023016"/>
    </source>
</evidence>
<dbReference type="Gene3D" id="2.60.40.790">
    <property type="match status" value="1"/>
</dbReference>
<protein>
    <recommendedName>
        <fullName evidence="5">SHSP domain-containing protein</fullName>
    </recommendedName>
</protein>
<evidence type="ECO:0000259" key="5">
    <source>
        <dbReference type="PROSITE" id="PS01031"/>
    </source>
</evidence>
<dbReference type="AlphaFoldDB" id="E9GGM6"/>
<evidence type="ECO:0000313" key="6">
    <source>
        <dbReference type="EMBL" id="EFX81418.1"/>
    </source>
</evidence>
<evidence type="ECO:0000256" key="3">
    <source>
        <dbReference type="RuleBase" id="RU003616"/>
    </source>
</evidence>
<dbReference type="GO" id="GO:0005634">
    <property type="term" value="C:nucleus"/>
    <property type="evidence" value="ECO:0000318"/>
    <property type="project" value="GO_Central"/>
</dbReference>
<feature type="domain" description="SHSP" evidence="5">
    <location>
        <begin position="46"/>
        <end position="155"/>
    </location>
</feature>
<dbReference type="EMBL" id="GL732543">
    <property type="protein sequence ID" value="EFX81418.1"/>
    <property type="molecule type" value="Genomic_DNA"/>
</dbReference>